<feature type="transmembrane region" description="Helical" evidence="5">
    <location>
        <begin position="880"/>
        <end position="900"/>
    </location>
</feature>
<dbReference type="AlphaFoldDB" id="A0A1Q9DTP4"/>
<dbReference type="OrthoDB" id="426275at2759"/>
<evidence type="ECO:0000256" key="4">
    <source>
        <dbReference type="SAM" id="MobiDB-lite"/>
    </source>
</evidence>
<sequence>MLKDAGGVISTSRSMLARRNAGAERWLANLVRALTKLELESVRPSLAPMGATRAAALTKIHSPTAQNTAWWPTRPGYIDASLLSELSLEGDVTTSEKVGMFWFDMANVASSLGSAERAAFVVGLDLCAHYTAEVFRVLGVPQSAPDSSNDTTPGSQDEDSGNDTEASPCGMRHLRNFLFVLPWLQYDQSISACTCNRWRLPRCDTNGMASQLPRPSGDFSSAVAWASAAGGTAGAAFKKAAGAARVQAGQVKAAVDSQVWPPFGATGGSDCTAEMRRVAQDAVLIHEFIEATPSRNKKMGQGASNPPLQSCGSHLGICLPSWDTVKVDLTRVDSEAVPGVRDAKLLPSSRAIRAALVKTGETKMDRGMLAKAEWERQLRAKIQERERQQLEYEQAIPAAETPVELGVRQDERLLALELIKQDMEGGRLCDRSHAPALPEEEEIELDECIDKQDDSTGLPTSSSKGSSPEDQLDEDGKLLNKFLADNGFDDPHQGRRRFWRTTYPLHVAAEKGNTKVVALLLSAGVMADQKNSAGRTALEVARKRNRNQSHQAVLLELGAASSTARSPFQSDEPNYGPLPPVQIRVNEACDIVQQPLSLRYCHPHCAAVAMSGILNWLYDLWEDPPEPDSPFIKALKDDWQLARQWLRLAENSESREEDVTKQQLEARIATAEKAASKVTEPNKLLDLAEAYGVLNPRDKRCLETCELVMKFSLPFLSRQRQGDAHQLHARSLFLHQDFEGSLRALLRAQECYKDQGNKRLRRSNNLGLLRAHAALGQGTEASERLKVALTMCSTKEEALNVYLSGRAALEDGGFGDKFEMLWEDHLDDNPETKAHLDQQMAAMKQLTKQVPQNQDSGSEEDFKMPETLKDFVQLAKRHKAIASFVLIFVVLYIIAAVYISNWLSKAIMQRLAEQKL</sequence>
<keyword evidence="1" id="KW-0677">Repeat</keyword>
<evidence type="ECO:0000256" key="1">
    <source>
        <dbReference type="ARBA" id="ARBA00022737"/>
    </source>
</evidence>
<reference evidence="6 7" key="1">
    <citation type="submission" date="2016-02" db="EMBL/GenBank/DDBJ databases">
        <title>Genome analysis of coral dinoflagellate symbionts highlights evolutionary adaptations to a symbiotic lifestyle.</title>
        <authorList>
            <person name="Aranda M."/>
            <person name="Li Y."/>
            <person name="Liew Y.J."/>
            <person name="Baumgarten S."/>
            <person name="Simakov O."/>
            <person name="Wilson M."/>
            <person name="Piel J."/>
            <person name="Ashoor H."/>
            <person name="Bougouffa S."/>
            <person name="Bajic V.B."/>
            <person name="Ryu T."/>
            <person name="Ravasi T."/>
            <person name="Bayer T."/>
            <person name="Micklem G."/>
            <person name="Kim H."/>
            <person name="Bhak J."/>
            <person name="Lajeunesse T.C."/>
            <person name="Voolstra C.R."/>
        </authorList>
    </citation>
    <scope>NUCLEOTIDE SEQUENCE [LARGE SCALE GENOMIC DNA]</scope>
    <source>
        <strain evidence="6 7">CCMP2467</strain>
    </source>
</reference>
<keyword evidence="5" id="KW-0812">Transmembrane</keyword>
<comment type="caution">
    <text evidence="6">The sequence shown here is derived from an EMBL/GenBank/DDBJ whole genome shotgun (WGS) entry which is preliminary data.</text>
</comment>
<dbReference type="PROSITE" id="PS50088">
    <property type="entry name" value="ANK_REPEAT"/>
    <property type="match status" value="1"/>
</dbReference>
<proteinExistence type="predicted"/>
<dbReference type="GO" id="GO:0071356">
    <property type="term" value="P:cellular response to tumor necrosis factor"/>
    <property type="evidence" value="ECO:0007669"/>
    <property type="project" value="TreeGrafter"/>
</dbReference>
<dbReference type="GO" id="GO:0051059">
    <property type="term" value="F:NF-kappaB binding"/>
    <property type="evidence" value="ECO:0007669"/>
    <property type="project" value="TreeGrafter"/>
</dbReference>
<dbReference type="InterPro" id="IPR051070">
    <property type="entry name" value="NF-kappa-B_inhibitor"/>
</dbReference>
<dbReference type="PANTHER" id="PTHR46680">
    <property type="entry name" value="NF-KAPPA-B INHIBITOR ALPHA"/>
    <property type="match status" value="1"/>
</dbReference>
<evidence type="ECO:0000256" key="2">
    <source>
        <dbReference type="ARBA" id="ARBA00023043"/>
    </source>
</evidence>
<dbReference type="EMBL" id="LSRX01000392">
    <property type="protein sequence ID" value="OLP98545.1"/>
    <property type="molecule type" value="Genomic_DNA"/>
</dbReference>
<feature type="compositionally biased region" description="Polar residues" evidence="4">
    <location>
        <begin position="455"/>
        <end position="469"/>
    </location>
</feature>
<feature type="repeat" description="ANK" evidence="3">
    <location>
        <begin position="500"/>
        <end position="532"/>
    </location>
</feature>
<dbReference type="Gene3D" id="1.25.40.20">
    <property type="entry name" value="Ankyrin repeat-containing domain"/>
    <property type="match status" value="1"/>
</dbReference>
<dbReference type="InterPro" id="IPR036770">
    <property type="entry name" value="Ankyrin_rpt-contain_sf"/>
</dbReference>
<evidence type="ECO:0000256" key="5">
    <source>
        <dbReference type="SAM" id="Phobius"/>
    </source>
</evidence>
<dbReference type="Proteomes" id="UP000186817">
    <property type="component" value="Unassembled WGS sequence"/>
</dbReference>
<feature type="compositionally biased region" description="Polar residues" evidence="4">
    <location>
        <begin position="144"/>
        <end position="155"/>
    </location>
</feature>
<evidence type="ECO:0000313" key="7">
    <source>
        <dbReference type="Proteomes" id="UP000186817"/>
    </source>
</evidence>
<dbReference type="SUPFAM" id="SSF48403">
    <property type="entry name" value="Ankyrin repeat"/>
    <property type="match status" value="1"/>
</dbReference>
<evidence type="ECO:0000313" key="6">
    <source>
        <dbReference type="EMBL" id="OLP98545.1"/>
    </source>
</evidence>
<feature type="region of interest" description="Disordered" evidence="4">
    <location>
        <begin position="141"/>
        <end position="167"/>
    </location>
</feature>
<keyword evidence="7" id="KW-1185">Reference proteome</keyword>
<feature type="region of interest" description="Disordered" evidence="4">
    <location>
        <begin position="451"/>
        <end position="473"/>
    </location>
</feature>
<protein>
    <submittedName>
        <fullName evidence="6">Uncharacterized protein</fullName>
    </submittedName>
</protein>
<keyword evidence="5" id="KW-0472">Membrane</keyword>
<gene>
    <name evidence="6" type="ORF">AK812_SmicGene18983</name>
</gene>
<dbReference type="InterPro" id="IPR002110">
    <property type="entry name" value="Ankyrin_rpt"/>
</dbReference>
<name>A0A1Q9DTP4_SYMMI</name>
<evidence type="ECO:0000256" key="3">
    <source>
        <dbReference type="PROSITE-ProRule" id="PRU00023"/>
    </source>
</evidence>
<dbReference type="GO" id="GO:0005829">
    <property type="term" value="C:cytosol"/>
    <property type="evidence" value="ECO:0007669"/>
    <property type="project" value="TreeGrafter"/>
</dbReference>
<organism evidence="6 7">
    <name type="scientific">Symbiodinium microadriaticum</name>
    <name type="common">Dinoflagellate</name>
    <name type="synonym">Zooxanthella microadriatica</name>
    <dbReference type="NCBI Taxonomy" id="2951"/>
    <lineage>
        <taxon>Eukaryota</taxon>
        <taxon>Sar</taxon>
        <taxon>Alveolata</taxon>
        <taxon>Dinophyceae</taxon>
        <taxon>Suessiales</taxon>
        <taxon>Symbiodiniaceae</taxon>
        <taxon>Symbiodinium</taxon>
    </lineage>
</organism>
<keyword evidence="2 3" id="KW-0040">ANK repeat</keyword>
<dbReference type="PANTHER" id="PTHR46680:SF3">
    <property type="entry name" value="NF-KAPPA-B INHIBITOR CACTUS"/>
    <property type="match status" value="1"/>
</dbReference>
<dbReference type="PROSITE" id="PS50297">
    <property type="entry name" value="ANK_REP_REGION"/>
    <property type="match status" value="1"/>
</dbReference>
<keyword evidence="5" id="KW-1133">Transmembrane helix</keyword>
<accession>A0A1Q9DTP4</accession>